<evidence type="ECO:0000313" key="3">
    <source>
        <dbReference type="Proteomes" id="UP000635606"/>
    </source>
</evidence>
<dbReference type="CDD" id="cd06587">
    <property type="entry name" value="VOC"/>
    <property type="match status" value="1"/>
</dbReference>
<dbReference type="Gene3D" id="3.10.180.10">
    <property type="entry name" value="2,3-Dihydroxybiphenyl 1,2-Dioxygenase, domain 1"/>
    <property type="match status" value="1"/>
</dbReference>
<sequence>MTAIARYVGVSMDCADPAALADFYRQMLDLEVSYTSDDFVFLGEMGPNGIGFVRVENYVPPTWPKPDVPKQAHMEFGVDDLDAGEAALIKLGATKPDEQPQPDRWRVMLDPAGHPFCISNASS</sequence>
<dbReference type="SUPFAM" id="SSF54593">
    <property type="entry name" value="Glyoxalase/Bleomycin resistance protein/Dihydroxybiphenyl dioxygenase"/>
    <property type="match status" value="1"/>
</dbReference>
<dbReference type="InterPro" id="IPR029068">
    <property type="entry name" value="Glyas_Bleomycin-R_OHBP_Dase"/>
</dbReference>
<dbReference type="EMBL" id="BOPH01000018">
    <property type="protein sequence ID" value="GIJ66529.1"/>
    <property type="molecule type" value="Genomic_DNA"/>
</dbReference>
<protein>
    <submittedName>
        <fullName evidence="2">Glyoxalase</fullName>
    </submittedName>
</protein>
<accession>A0A8J3ZLI3</accession>
<dbReference type="InterPro" id="IPR037523">
    <property type="entry name" value="VOC_core"/>
</dbReference>
<dbReference type="Proteomes" id="UP000635606">
    <property type="component" value="Unassembled WGS sequence"/>
</dbReference>
<dbReference type="InterPro" id="IPR041581">
    <property type="entry name" value="Glyoxalase_6"/>
</dbReference>
<dbReference type="PANTHER" id="PTHR35908:SF1">
    <property type="entry name" value="CONSERVED PROTEIN"/>
    <property type="match status" value="1"/>
</dbReference>
<feature type="domain" description="VOC" evidence="1">
    <location>
        <begin position="6"/>
        <end position="121"/>
    </location>
</feature>
<dbReference type="PROSITE" id="PS51819">
    <property type="entry name" value="VOC"/>
    <property type="match status" value="1"/>
</dbReference>
<reference evidence="2" key="1">
    <citation type="submission" date="2021-01" db="EMBL/GenBank/DDBJ databases">
        <title>Whole genome shotgun sequence of Virgisporangium ochraceum NBRC 16418.</title>
        <authorList>
            <person name="Komaki H."/>
            <person name="Tamura T."/>
        </authorList>
    </citation>
    <scope>NUCLEOTIDE SEQUENCE</scope>
    <source>
        <strain evidence="2">NBRC 16418</strain>
    </source>
</reference>
<evidence type="ECO:0000313" key="2">
    <source>
        <dbReference type="EMBL" id="GIJ66529.1"/>
    </source>
</evidence>
<dbReference type="PANTHER" id="PTHR35908">
    <property type="entry name" value="HYPOTHETICAL FUSION PROTEIN"/>
    <property type="match status" value="1"/>
</dbReference>
<proteinExistence type="predicted"/>
<comment type="caution">
    <text evidence="2">The sequence shown here is derived from an EMBL/GenBank/DDBJ whole genome shotgun (WGS) entry which is preliminary data.</text>
</comment>
<dbReference type="RefSeq" id="WP_203926491.1">
    <property type="nucleotide sequence ID" value="NZ_BOPH01000018.1"/>
</dbReference>
<keyword evidence="3" id="KW-1185">Reference proteome</keyword>
<dbReference type="AlphaFoldDB" id="A0A8J3ZLI3"/>
<gene>
    <name evidence="2" type="ORF">Voc01_014460</name>
</gene>
<organism evidence="2 3">
    <name type="scientific">Virgisporangium ochraceum</name>
    <dbReference type="NCBI Taxonomy" id="65505"/>
    <lineage>
        <taxon>Bacteria</taxon>
        <taxon>Bacillati</taxon>
        <taxon>Actinomycetota</taxon>
        <taxon>Actinomycetes</taxon>
        <taxon>Micromonosporales</taxon>
        <taxon>Micromonosporaceae</taxon>
        <taxon>Virgisporangium</taxon>
    </lineage>
</organism>
<dbReference type="Pfam" id="PF18029">
    <property type="entry name" value="Glyoxalase_6"/>
    <property type="match status" value="1"/>
</dbReference>
<name>A0A8J3ZLI3_9ACTN</name>
<evidence type="ECO:0000259" key="1">
    <source>
        <dbReference type="PROSITE" id="PS51819"/>
    </source>
</evidence>